<evidence type="ECO:0000256" key="6">
    <source>
        <dbReference type="ARBA" id="ARBA00022519"/>
    </source>
</evidence>
<keyword evidence="12" id="KW-1185">Reference proteome</keyword>
<feature type="transmembrane region" description="Helical" evidence="10">
    <location>
        <begin position="12"/>
        <end position="33"/>
    </location>
</feature>
<dbReference type="InterPro" id="IPR012902">
    <property type="entry name" value="N_methyl_site"/>
</dbReference>
<dbReference type="RefSeq" id="WP_305732366.1">
    <property type="nucleotide sequence ID" value="NZ_OW150024.1"/>
</dbReference>
<evidence type="ECO:0000256" key="8">
    <source>
        <dbReference type="ARBA" id="ARBA00022989"/>
    </source>
</evidence>
<comment type="subcellular location">
    <subcellularLocation>
        <location evidence="1">Cell inner membrane</location>
        <topology evidence="1">Single-pass membrane protein</topology>
    </subcellularLocation>
</comment>
<keyword evidence="9 10" id="KW-0472">Membrane</keyword>
<evidence type="ECO:0000256" key="7">
    <source>
        <dbReference type="ARBA" id="ARBA00022692"/>
    </source>
</evidence>
<dbReference type="InterPro" id="IPR010055">
    <property type="entry name" value="T2SS_protein-GspJ"/>
</dbReference>
<gene>
    <name evidence="11" type="ORF">GEAMG1_1717</name>
</gene>
<dbReference type="PANTHER" id="PTHR39583:SF2">
    <property type="entry name" value="TYPE II SECRETION SYSTEM PROTEIN J"/>
    <property type="match status" value="1"/>
</dbReference>
<evidence type="ECO:0000256" key="9">
    <source>
        <dbReference type="ARBA" id="ARBA00023136"/>
    </source>
</evidence>
<proteinExistence type="inferred from homology"/>
<dbReference type="Pfam" id="PF07963">
    <property type="entry name" value="N_methyl"/>
    <property type="match status" value="1"/>
</dbReference>
<keyword evidence="5" id="KW-0488">Methylation</keyword>
<keyword evidence="8 10" id="KW-1133">Transmembrane helix</keyword>
<dbReference type="InterPro" id="IPR045584">
    <property type="entry name" value="Pilin-like"/>
</dbReference>
<dbReference type="InterPro" id="IPR051621">
    <property type="entry name" value="T2SS_protein_J"/>
</dbReference>
<dbReference type="PROSITE" id="PS00409">
    <property type="entry name" value="PROKAR_NTER_METHYL"/>
    <property type="match status" value="1"/>
</dbReference>
<keyword evidence="6" id="KW-0997">Cell inner membrane</keyword>
<keyword evidence="4" id="KW-1003">Cell membrane</keyword>
<comment type="similarity">
    <text evidence="2">Belongs to the GSP J family.</text>
</comment>
<evidence type="ECO:0000256" key="5">
    <source>
        <dbReference type="ARBA" id="ARBA00022481"/>
    </source>
</evidence>
<evidence type="ECO:0000256" key="1">
    <source>
        <dbReference type="ARBA" id="ARBA00004377"/>
    </source>
</evidence>
<sequence>MAAPRRNGGFTLLELLVALAIASLVITAAYGVFFSLNRAQQVAGVDMEQRRALRSALDLLRRELTSLLYRAGDKQLRLLVEDRDFFGKPASNLSFATIAPPADGPVSDQLLLRYLVVEAGEQLKLTRAARDYFLEEEMERVAAYPVLEKLEGFLVECYDGSKWLKNWDTSLTPALPKAIRVTVTLRDRERVVSHRITAVPRITGP</sequence>
<evidence type="ECO:0000313" key="12">
    <source>
        <dbReference type="Proteomes" id="UP001295463"/>
    </source>
</evidence>
<evidence type="ECO:0000313" key="11">
    <source>
        <dbReference type="EMBL" id="CAH2031549.1"/>
    </source>
</evidence>
<dbReference type="SUPFAM" id="SSF54523">
    <property type="entry name" value="Pili subunits"/>
    <property type="match status" value="2"/>
</dbReference>
<evidence type="ECO:0000256" key="2">
    <source>
        <dbReference type="ARBA" id="ARBA00011084"/>
    </source>
</evidence>
<dbReference type="Proteomes" id="UP001295463">
    <property type="component" value="Chromosome"/>
</dbReference>
<dbReference type="NCBIfam" id="TIGR02532">
    <property type="entry name" value="IV_pilin_GFxxxE"/>
    <property type="match status" value="1"/>
</dbReference>
<accession>A0ABN8HNG1</accession>
<dbReference type="Pfam" id="PF11612">
    <property type="entry name" value="T2SSJ"/>
    <property type="match status" value="1"/>
</dbReference>
<evidence type="ECO:0000256" key="10">
    <source>
        <dbReference type="SAM" id="Phobius"/>
    </source>
</evidence>
<dbReference type="EMBL" id="OW150024">
    <property type="protein sequence ID" value="CAH2031549.1"/>
    <property type="molecule type" value="Genomic_DNA"/>
</dbReference>
<reference evidence="11 12" key="1">
    <citation type="submission" date="2022-03" db="EMBL/GenBank/DDBJ databases">
        <authorList>
            <person name="Koch H."/>
        </authorList>
    </citation>
    <scope>NUCLEOTIDE SEQUENCE [LARGE SCALE GENOMIC DNA]</scope>
    <source>
        <strain evidence="11 12">G1</strain>
    </source>
</reference>
<protein>
    <recommendedName>
        <fullName evidence="3">Type II secretion system protein J</fullName>
    </recommendedName>
</protein>
<keyword evidence="7 10" id="KW-0812">Transmembrane</keyword>
<name>A0ABN8HNG1_9BACT</name>
<evidence type="ECO:0000256" key="3">
    <source>
        <dbReference type="ARBA" id="ARBA00021539"/>
    </source>
</evidence>
<organism evidence="11 12">
    <name type="scientific">Trichlorobacter ammonificans</name>
    <dbReference type="NCBI Taxonomy" id="2916410"/>
    <lineage>
        <taxon>Bacteria</taxon>
        <taxon>Pseudomonadati</taxon>
        <taxon>Thermodesulfobacteriota</taxon>
        <taxon>Desulfuromonadia</taxon>
        <taxon>Geobacterales</taxon>
        <taxon>Geobacteraceae</taxon>
        <taxon>Trichlorobacter</taxon>
    </lineage>
</organism>
<dbReference type="PANTHER" id="PTHR39583">
    <property type="entry name" value="TYPE II SECRETION SYSTEM PROTEIN J-RELATED"/>
    <property type="match status" value="1"/>
</dbReference>
<evidence type="ECO:0000256" key="4">
    <source>
        <dbReference type="ARBA" id="ARBA00022475"/>
    </source>
</evidence>